<dbReference type="Proteomes" id="UP001285908">
    <property type="component" value="Unassembled WGS sequence"/>
</dbReference>
<dbReference type="AlphaFoldDB" id="A0AAJ0HYS8"/>
<dbReference type="EMBL" id="JAULSX010000010">
    <property type="protein sequence ID" value="KAK3485212.1"/>
    <property type="molecule type" value="Genomic_DNA"/>
</dbReference>
<gene>
    <name evidence="2" type="ORF">B0T23DRAFT_399809</name>
</gene>
<sequence length="130" mass="14571">MKLTTTLFPLWPLTLLVTAPGALAQVCEWYLNPDDCICMLSTDGSLLRSQTAFCCKQLGYRTMNSVPTFPVPQFIPPQVLNIEGYLKHLDMGNGYRLTRGQICGVDRKNRQLFKDCCKGLGQESVIGHCR</sequence>
<dbReference type="RefSeq" id="XP_062688116.1">
    <property type="nucleotide sequence ID" value="XM_062838442.1"/>
</dbReference>
<protein>
    <submittedName>
        <fullName evidence="2">Uncharacterized protein</fullName>
    </submittedName>
</protein>
<organism evidence="2 3">
    <name type="scientific">Neurospora hispaniola</name>
    <dbReference type="NCBI Taxonomy" id="588809"/>
    <lineage>
        <taxon>Eukaryota</taxon>
        <taxon>Fungi</taxon>
        <taxon>Dikarya</taxon>
        <taxon>Ascomycota</taxon>
        <taxon>Pezizomycotina</taxon>
        <taxon>Sordariomycetes</taxon>
        <taxon>Sordariomycetidae</taxon>
        <taxon>Sordariales</taxon>
        <taxon>Sordariaceae</taxon>
        <taxon>Neurospora</taxon>
    </lineage>
</organism>
<accession>A0AAJ0HYS8</accession>
<proteinExistence type="predicted"/>
<feature type="signal peptide" evidence="1">
    <location>
        <begin position="1"/>
        <end position="24"/>
    </location>
</feature>
<keyword evidence="1" id="KW-0732">Signal</keyword>
<dbReference type="GeneID" id="87876064"/>
<reference evidence="2 3" key="1">
    <citation type="journal article" date="2023" name="Mol. Phylogenet. Evol.">
        <title>Genome-scale phylogeny and comparative genomics of the fungal order Sordariales.</title>
        <authorList>
            <person name="Hensen N."/>
            <person name="Bonometti L."/>
            <person name="Westerberg I."/>
            <person name="Brannstrom I.O."/>
            <person name="Guillou S."/>
            <person name="Cros-Aarteil S."/>
            <person name="Calhoun S."/>
            <person name="Haridas S."/>
            <person name="Kuo A."/>
            <person name="Mondo S."/>
            <person name="Pangilinan J."/>
            <person name="Riley R."/>
            <person name="LaButti K."/>
            <person name="Andreopoulos B."/>
            <person name="Lipzen A."/>
            <person name="Chen C."/>
            <person name="Yan M."/>
            <person name="Daum C."/>
            <person name="Ng V."/>
            <person name="Clum A."/>
            <person name="Steindorff A."/>
            <person name="Ohm R.A."/>
            <person name="Martin F."/>
            <person name="Silar P."/>
            <person name="Natvig D.O."/>
            <person name="Lalanne C."/>
            <person name="Gautier V."/>
            <person name="Ament-Velasquez S.L."/>
            <person name="Kruys A."/>
            <person name="Hutchinson M.I."/>
            <person name="Powell A.J."/>
            <person name="Barry K."/>
            <person name="Miller A.N."/>
            <person name="Grigoriev I.V."/>
            <person name="Debuchy R."/>
            <person name="Gladieux P."/>
            <person name="Hiltunen Thoren M."/>
            <person name="Johannesson H."/>
        </authorList>
    </citation>
    <scope>NUCLEOTIDE SEQUENCE [LARGE SCALE GENOMIC DNA]</scope>
    <source>
        <strain evidence="2 3">FGSC 10403</strain>
    </source>
</reference>
<keyword evidence="3" id="KW-1185">Reference proteome</keyword>
<comment type="caution">
    <text evidence="2">The sequence shown here is derived from an EMBL/GenBank/DDBJ whole genome shotgun (WGS) entry which is preliminary data.</text>
</comment>
<evidence type="ECO:0000256" key="1">
    <source>
        <dbReference type="SAM" id="SignalP"/>
    </source>
</evidence>
<evidence type="ECO:0000313" key="3">
    <source>
        <dbReference type="Proteomes" id="UP001285908"/>
    </source>
</evidence>
<feature type="chain" id="PRO_5042600239" evidence="1">
    <location>
        <begin position="25"/>
        <end position="130"/>
    </location>
</feature>
<evidence type="ECO:0000313" key="2">
    <source>
        <dbReference type="EMBL" id="KAK3485212.1"/>
    </source>
</evidence>
<name>A0AAJ0HYS8_9PEZI</name>